<feature type="domain" description="DUF7907" evidence="2">
    <location>
        <begin position="33"/>
        <end position="182"/>
    </location>
</feature>
<keyword evidence="1" id="KW-0732">Signal</keyword>
<dbReference type="InterPro" id="IPR057229">
    <property type="entry name" value="DUF7907"/>
</dbReference>
<proteinExistence type="predicted"/>
<dbReference type="EMBL" id="AZHF01000011">
    <property type="protein sequence ID" value="OAA69306.1"/>
    <property type="molecule type" value="Genomic_DNA"/>
</dbReference>
<dbReference type="OrthoDB" id="4869082at2759"/>
<name>A0A168AX47_CORDF</name>
<reference evidence="3 4" key="1">
    <citation type="journal article" date="2016" name="Genome Biol. Evol.">
        <title>Divergent and convergent evolution of fungal pathogenicity.</title>
        <authorList>
            <person name="Shang Y."/>
            <person name="Xiao G."/>
            <person name="Zheng P."/>
            <person name="Cen K."/>
            <person name="Zhan S."/>
            <person name="Wang C."/>
        </authorList>
    </citation>
    <scope>NUCLEOTIDE SEQUENCE [LARGE SCALE GENOMIC DNA]</scope>
    <source>
        <strain evidence="3 4">RCEF 1005</strain>
    </source>
</reference>
<gene>
    <name evidence="3" type="ORF">LEL_10182</name>
</gene>
<organism evidence="3 4">
    <name type="scientific">Akanthomyces lecanii RCEF 1005</name>
    <dbReference type="NCBI Taxonomy" id="1081108"/>
    <lineage>
        <taxon>Eukaryota</taxon>
        <taxon>Fungi</taxon>
        <taxon>Dikarya</taxon>
        <taxon>Ascomycota</taxon>
        <taxon>Pezizomycotina</taxon>
        <taxon>Sordariomycetes</taxon>
        <taxon>Hypocreomycetidae</taxon>
        <taxon>Hypocreales</taxon>
        <taxon>Cordycipitaceae</taxon>
        <taxon>Akanthomyces</taxon>
        <taxon>Cordyceps confragosa</taxon>
    </lineage>
</organism>
<evidence type="ECO:0000259" key="2">
    <source>
        <dbReference type="Pfam" id="PF25484"/>
    </source>
</evidence>
<dbReference type="Pfam" id="PF25484">
    <property type="entry name" value="DUF7907"/>
    <property type="match status" value="1"/>
</dbReference>
<protein>
    <recommendedName>
        <fullName evidence="2">DUF7907 domain-containing protein</fullName>
    </recommendedName>
</protein>
<evidence type="ECO:0000313" key="3">
    <source>
        <dbReference type="EMBL" id="OAA69306.1"/>
    </source>
</evidence>
<accession>A0A168AX47</accession>
<feature type="signal peptide" evidence="1">
    <location>
        <begin position="1"/>
        <end position="21"/>
    </location>
</feature>
<evidence type="ECO:0000256" key="1">
    <source>
        <dbReference type="SAM" id="SignalP"/>
    </source>
</evidence>
<dbReference type="AlphaFoldDB" id="A0A168AX47"/>
<dbReference type="Proteomes" id="UP000076881">
    <property type="component" value="Unassembled WGS sequence"/>
</dbReference>
<evidence type="ECO:0000313" key="4">
    <source>
        <dbReference type="Proteomes" id="UP000076881"/>
    </source>
</evidence>
<comment type="caution">
    <text evidence="3">The sequence shown here is derived from an EMBL/GenBank/DDBJ whole genome shotgun (WGS) entry which is preliminary data.</text>
</comment>
<keyword evidence="4" id="KW-1185">Reference proteome</keyword>
<sequence length="208" mass="22398">MGKQNYLPLLLLCALGRLVRGQLVVPSGLPSTSSNFRLRSHSTAGNTTLGGQIENCTLATSGQSDCNQVATLASDDTASQTFFVNVESGVILSAHEGKQRILTLEEDENENKVLKLECGEEVISQLGISFHNSTPMLALKRDVDSQFYACRDETGTIGVFYRETHNEPLRSGCADIELVLECTLGPDHGATELAACCARVKNGHCLPN</sequence>
<feature type="chain" id="PRO_5007895489" description="DUF7907 domain-containing protein" evidence="1">
    <location>
        <begin position="22"/>
        <end position="208"/>
    </location>
</feature>